<evidence type="ECO:0000313" key="2">
    <source>
        <dbReference type="Proteomes" id="UP000677803"/>
    </source>
</evidence>
<name>A0A8S4BP65_9TELE</name>
<comment type="caution">
    <text evidence="1">The sequence shown here is derived from an EMBL/GenBank/DDBJ whole genome shotgun (WGS) entry which is preliminary data.</text>
</comment>
<sequence>MLNYEGIPSKGDSMSSYQSNYWTCTLPKSLPPSPDRHSLDWNPNKEYQALLDYTYPLRPEYVEKMCTPKKQTEEEILKVQIASRLTFRVSKPPQMVDSPEPQSPLLITGIRPQSEYVCGELDEDFRPLPQKFEVMQQLFRQVKEITVKLSQPGKTSTRSLDSNTTPFLSTINLLRIQGVEEEDTDEIKEPCIDKQDASVGNKEEQKSAGQIAGACGISATQRTSFATGLEPSEGGPSQSSVREVENLMQKLCGHTLSDSQSNNRRDQSNSCTLMQNIQIFCSHLELLIQQLYAVSQKIEQLATPTVDIESLKSSLAEYQSFHREVSRHQSVTSCVLHTGYQLLSSINSISPFLRDTLLLIERQSDIRQSSTDHFLSSIMSAMDTLTQTTTPSPVE</sequence>
<organism evidence="1 2">
    <name type="scientific">Menidia menidia</name>
    <name type="common">Atlantic silverside</name>
    <dbReference type="NCBI Taxonomy" id="238744"/>
    <lineage>
        <taxon>Eukaryota</taxon>
        <taxon>Metazoa</taxon>
        <taxon>Chordata</taxon>
        <taxon>Craniata</taxon>
        <taxon>Vertebrata</taxon>
        <taxon>Euteleostomi</taxon>
        <taxon>Actinopterygii</taxon>
        <taxon>Neopterygii</taxon>
        <taxon>Teleostei</taxon>
        <taxon>Neoteleostei</taxon>
        <taxon>Acanthomorphata</taxon>
        <taxon>Ovalentaria</taxon>
        <taxon>Atherinomorphae</taxon>
        <taxon>Atheriniformes</taxon>
        <taxon>Atherinopsidae</taxon>
        <taxon>Menidiinae</taxon>
        <taxon>Menidia</taxon>
    </lineage>
</organism>
<dbReference type="OrthoDB" id="9448174at2759"/>
<evidence type="ECO:0000313" key="1">
    <source>
        <dbReference type="EMBL" id="CAG6018102.1"/>
    </source>
</evidence>
<keyword evidence="2" id="KW-1185">Reference proteome</keyword>
<reference evidence="1" key="1">
    <citation type="submission" date="2021-05" db="EMBL/GenBank/DDBJ databases">
        <authorList>
            <person name="Tigano A."/>
        </authorList>
    </citation>
    <scope>NUCLEOTIDE SEQUENCE</scope>
</reference>
<dbReference type="SUPFAM" id="SSF46966">
    <property type="entry name" value="Spectrin repeat"/>
    <property type="match status" value="1"/>
</dbReference>
<dbReference type="Proteomes" id="UP000677803">
    <property type="component" value="Unassembled WGS sequence"/>
</dbReference>
<protein>
    <submittedName>
        <fullName evidence="1">(Atlantic silverside) hypothetical protein</fullName>
    </submittedName>
</protein>
<proteinExistence type="predicted"/>
<gene>
    <name evidence="1" type="ORF">MMEN_LOCUS20989</name>
</gene>
<dbReference type="AlphaFoldDB" id="A0A8S4BP65"/>
<dbReference type="Gene3D" id="1.20.58.60">
    <property type="match status" value="1"/>
</dbReference>
<accession>A0A8S4BP65</accession>
<dbReference type="EMBL" id="CAJRST010039999">
    <property type="protein sequence ID" value="CAG6018102.1"/>
    <property type="molecule type" value="Genomic_DNA"/>
</dbReference>